<organism evidence="2 3">
    <name type="scientific">Candidatus Woesebacteria bacterium RBG_16_34_12</name>
    <dbReference type="NCBI Taxonomy" id="1802480"/>
    <lineage>
        <taxon>Bacteria</taxon>
        <taxon>Candidatus Woeseibacteriota</taxon>
    </lineage>
</organism>
<proteinExistence type="predicted"/>
<dbReference type="Proteomes" id="UP000177053">
    <property type="component" value="Unassembled WGS sequence"/>
</dbReference>
<gene>
    <name evidence="2" type="ORF">A2Z22_03310</name>
</gene>
<reference evidence="2 3" key="1">
    <citation type="journal article" date="2016" name="Nat. Commun.">
        <title>Thousands of microbial genomes shed light on interconnected biogeochemical processes in an aquifer system.</title>
        <authorList>
            <person name="Anantharaman K."/>
            <person name="Brown C.T."/>
            <person name="Hug L.A."/>
            <person name="Sharon I."/>
            <person name="Castelle C.J."/>
            <person name="Probst A.J."/>
            <person name="Thomas B.C."/>
            <person name="Singh A."/>
            <person name="Wilkins M.J."/>
            <person name="Karaoz U."/>
            <person name="Brodie E.L."/>
            <person name="Williams K.H."/>
            <person name="Hubbard S.S."/>
            <person name="Banfield J.F."/>
        </authorList>
    </citation>
    <scope>NUCLEOTIDE SEQUENCE [LARGE SCALE GENOMIC DNA]</scope>
</reference>
<evidence type="ECO:0000313" key="3">
    <source>
        <dbReference type="Proteomes" id="UP000177053"/>
    </source>
</evidence>
<dbReference type="SUPFAM" id="SSF53271">
    <property type="entry name" value="PRTase-like"/>
    <property type="match status" value="1"/>
</dbReference>
<dbReference type="PANTHER" id="PTHR43218:SF1">
    <property type="entry name" value="PHOSPHORIBOSYLTRANSFERASE"/>
    <property type="match status" value="1"/>
</dbReference>
<dbReference type="InterPro" id="IPR000836">
    <property type="entry name" value="PRTase_dom"/>
</dbReference>
<evidence type="ECO:0000259" key="1">
    <source>
        <dbReference type="Pfam" id="PF00156"/>
    </source>
</evidence>
<feature type="domain" description="Phosphoribosyltransferase" evidence="1">
    <location>
        <begin position="36"/>
        <end position="164"/>
    </location>
</feature>
<dbReference type="NCBIfam" id="NF005592">
    <property type="entry name" value="PRK07322.1"/>
    <property type="match status" value="1"/>
</dbReference>
<comment type="caution">
    <text evidence="2">The sequence shown here is derived from an EMBL/GenBank/DDBJ whole genome shotgun (WGS) entry which is preliminary data.</text>
</comment>
<dbReference type="EMBL" id="MGFS01000003">
    <property type="protein sequence ID" value="OGM12094.1"/>
    <property type="molecule type" value="Genomic_DNA"/>
</dbReference>
<dbReference type="Gene3D" id="3.40.50.2020">
    <property type="match status" value="1"/>
</dbReference>
<dbReference type="InterPro" id="IPR029057">
    <property type="entry name" value="PRTase-like"/>
</dbReference>
<dbReference type="PANTHER" id="PTHR43218">
    <property type="entry name" value="PHOSPHORIBOSYLTRANSFERASE-RELATED"/>
    <property type="match status" value="1"/>
</dbReference>
<evidence type="ECO:0000313" key="2">
    <source>
        <dbReference type="EMBL" id="OGM12094.1"/>
    </source>
</evidence>
<sequence length="176" mass="19997">MKNYLLKFGKISRKLPIVSLGPNIKVASFNLLGDTEIVKEISKKLAKEINSFEFDYFVGPEVKVVPLLYELSKLFKKKHYIVCRKEIHAYMQSPIKTLQKPGLVIDGADARLIKGKKVILIDDVVTSGRTLYVTEELMKLAKANVVAKIAVFKQGNRLHEKQKDLIYLATLPVFTY</sequence>
<protein>
    <recommendedName>
        <fullName evidence="1">Phosphoribosyltransferase domain-containing protein</fullName>
    </recommendedName>
</protein>
<dbReference type="Pfam" id="PF00156">
    <property type="entry name" value="Pribosyltran"/>
    <property type="match status" value="1"/>
</dbReference>
<dbReference type="AlphaFoldDB" id="A0A1F7XAP9"/>
<dbReference type="CDD" id="cd06223">
    <property type="entry name" value="PRTases_typeI"/>
    <property type="match status" value="1"/>
</dbReference>
<accession>A0A1F7XAP9</accession>
<name>A0A1F7XAP9_9BACT</name>